<dbReference type="PANTHER" id="PTHR21337">
    <property type="entry name" value="PHOSPHO-2-DEHYDRO-3-DEOXYHEPTONATE ALDOLASE 1, 2"/>
    <property type="match status" value="1"/>
</dbReference>
<dbReference type="OrthoDB" id="2338at2759"/>
<dbReference type="EMBL" id="LHPG02000003">
    <property type="protein sequence ID" value="PRW59592.1"/>
    <property type="molecule type" value="Genomic_DNA"/>
</dbReference>
<keyword evidence="7" id="KW-0028">Amino-acid biosynthesis</keyword>
<evidence type="ECO:0000256" key="3">
    <source>
        <dbReference type="ARBA" id="ARBA00022679"/>
    </source>
</evidence>
<dbReference type="UniPathway" id="UPA00053">
    <property type="reaction ID" value="UER00084"/>
</dbReference>
<keyword evidence="6" id="KW-0104">Cadmium</keyword>
<feature type="binding site" evidence="6">
    <location>
        <position position="122"/>
    </location>
    <ligand>
        <name>Mn(2+)</name>
        <dbReference type="ChEBI" id="CHEBI:29035"/>
    </ligand>
</feature>
<organism evidence="9 10">
    <name type="scientific">Chlorella sorokiniana</name>
    <name type="common">Freshwater green alga</name>
    <dbReference type="NCBI Taxonomy" id="3076"/>
    <lineage>
        <taxon>Eukaryota</taxon>
        <taxon>Viridiplantae</taxon>
        <taxon>Chlorophyta</taxon>
        <taxon>core chlorophytes</taxon>
        <taxon>Trebouxiophyceae</taxon>
        <taxon>Chlorellales</taxon>
        <taxon>Chlorellaceae</taxon>
        <taxon>Chlorella clade</taxon>
        <taxon>Chlorella</taxon>
    </lineage>
</organism>
<comment type="subcellular location">
    <subcellularLocation>
        <location evidence="7">Plastid</location>
        <location evidence="7">Chloroplast</location>
    </subcellularLocation>
</comment>
<feature type="binding site" evidence="6">
    <location>
        <position position="374"/>
    </location>
    <ligand>
        <name>phosphoenolpyruvate</name>
        <dbReference type="ChEBI" id="CHEBI:58702"/>
    </ligand>
</feature>
<comment type="caution">
    <text evidence="9">The sequence shown here is derived from an EMBL/GenBank/DDBJ whole genome shotgun (WGS) entry which is preliminary data.</text>
</comment>
<evidence type="ECO:0000256" key="2">
    <source>
        <dbReference type="ARBA" id="ARBA00008911"/>
    </source>
</evidence>
<keyword evidence="6" id="KW-0170">Cobalt</keyword>
<dbReference type="PANTHER" id="PTHR21337:SF0">
    <property type="entry name" value="PHOSPHO-2-DEHYDRO-3-DEOXYHEPTONATE ALDOLASE"/>
    <property type="match status" value="1"/>
</dbReference>
<dbReference type="Proteomes" id="UP000239899">
    <property type="component" value="Unassembled WGS sequence"/>
</dbReference>
<dbReference type="Pfam" id="PF01474">
    <property type="entry name" value="DAHP_synth_2"/>
    <property type="match status" value="1"/>
</dbReference>
<evidence type="ECO:0000256" key="5">
    <source>
        <dbReference type="ARBA" id="ARBA00047508"/>
    </source>
</evidence>
<protein>
    <recommendedName>
        <fullName evidence="7">Phospho-2-dehydro-3-deoxyheptonate aldolase</fullName>
        <ecNumber evidence="7">2.5.1.54</ecNumber>
    </recommendedName>
</protein>
<comment type="cofactor">
    <cofactor evidence="6">
        <name>Mn(2+)</name>
        <dbReference type="ChEBI" id="CHEBI:29035"/>
    </cofactor>
    <cofactor evidence="6">
        <name>Co(2+)</name>
        <dbReference type="ChEBI" id="CHEBI:48828"/>
    </cofactor>
    <cofactor evidence="6">
        <name>Cd(2+)</name>
        <dbReference type="ChEBI" id="CHEBI:48775"/>
    </cofactor>
    <text evidence="6">Binds 1 divalent cation per subunit. The enzyme is active with manganese, cobalt or cadmium ions.</text>
</comment>
<feature type="binding site" evidence="6">
    <location>
        <position position="343"/>
    </location>
    <ligand>
        <name>phosphoenolpyruvate</name>
        <dbReference type="ChEBI" id="CHEBI:58702"/>
    </ligand>
</feature>
<proteinExistence type="inferred from homology"/>
<comment type="pathway">
    <text evidence="1 7">Metabolic intermediate biosynthesis; chorismate biosynthesis; chorismate from D-erythrose 4-phosphate and phosphoenolpyruvate: step 1/7.</text>
</comment>
<sequence>MQTVCAAGLGSAPLLAARPAGRKASRPTCSRRLVTRAVAEPQPAAVPFLSSADHLEKWSSTSWRNFPALQQPAYPDQEEVKKACSEIASFPPLVFAGECRTLQSRLAKCATGEAFILQGGDCAEAFSQFSANRIRDLFRLILQMSVVLMFGGGVPVVKLGRLAGQFAKPRSAPMESKDGVELPSYRGDIINGPEFTEDARVPDPWRLVRAYNQSAATLNLLRGFATGGYAGLDRVTKWSLDFMKNSDEGKAYMDLARRVDEAIAFMGACGLDMNSSVMRETEFYVSHECLLLDYEEALTREDSTTGLWYGCSGHFLWCGERTRQLDNAHVEYLRGLGNPIGVKVSDKMDPSELVALIATLNPENTPGRLAVIVRMGAVKLREKLPALIEAVQQAGQVVAWVCDPMHGNTEEVSGYKTRRYDNIRAEVEAFFDVHDECGSVPGGIHLEMTGDDVTECIGGGACVNEVDLSSRYHTHCDPRLNAEQALEMAFYVASRLRQRRERIQKEQAAKSKGGPLTSPVTMGSHATSLALALSGFTVDAASEGSEAPLARPPAAGTAADRPVAEGAAALVQHASLLATRVLERWQAPGYSPEQDGEQLASLCFALQSTVGQRGRLSEADERSLFELASALWSASLQALAAPAGGSSEMSAALERLGNELFALVDGDSDNTQDCARYVAFFSGLASSWQAAGQQERAKWCLERAMRYSQQLEAQVASEELPLERKEPLVVALFNLYMEGAKSAAGSKQQALANNLLGRAVQLSRHAALGPDATVCCALAVAELQLLQAKAMLAKGGTMCSLAVALLSTSYQQLTGGDLAAAAAASSAARSAGLLDAKKQVLLQLCRAHLASSDPKQASSVLDTLEALAPGAAATEPDAQLMFVEARVAARRLAEALRFLAELLQAADLSTPAGQQAQATFLAGLQLAALGSDDVAAALHRDAGVLAQLHDVLWHSAIHCLEAGGPAAARELFAAALQFCQPGARAKNARALAACHSRMGLHQRAVEYLDLAARHEQQPSSLTQLLRLHELVHTGDAAQAVATIRRLALGCADFHPSLLPSICQAAAKAQHPAVSKEAYAAAVQALIKPEAAGSKLPAGQEAALLRLHVQANSACLDAAQLASQAGAAGSSEGTSAALYSELIAALKLVAKRIKQLGWAIFVGPDPQGGASVEAVCCLAYNQLLAAQHHGAHEHVVALATALWQLLPLADQHLRAGVTGAAQQARILLLATQALLDLHSKQPNSGPKLALAMKLQAKLSQHMAGLPAGQAEHAHLHLLHQLQCLETAARQDDGAALLQCLSKLQPQAAALCEPQRAAILGMVSPQHSRVVQQAAAALLMDSIAAEGSVEALALVPALLSQLVLSEEHQLQLLSRCYKLLAGLPAAQRCPDWAQCGQWLAAYGWNAGCRLWQSAAGGQHSTALMAVAVELLEAATAQKGPAVASAQRQAAPKPAEEDGPEALSLGDSEQPAGHGRLGFMGL</sequence>
<keyword evidence="7" id="KW-0150">Chloroplast</keyword>
<keyword evidence="10" id="KW-1185">Reference proteome</keyword>
<dbReference type="STRING" id="3076.A0A2P6TZV2"/>
<gene>
    <name evidence="9" type="ORF">C2E21_1527</name>
</gene>
<accession>A0A2P6TZV2</accession>
<dbReference type="GO" id="GO:0009423">
    <property type="term" value="P:chorismate biosynthetic process"/>
    <property type="evidence" value="ECO:0007669"/>
    <property type="project" value="UniProtKB-UniPathway"/>
</dbReference>
<feature type="binding site" evidence="6">
    <location>
        <position position="161"/>
    </location>
    <ligand>
        <name>phosphoenolpyruvate</name>
        <dbReference type="ChEBI" id="CHEBI:58702"/>
    </ligand>
</feature>
<feature type="binding site" evidence="6">
    <location>
        <position position="477"/>
    </location>
    <ligand>
        <name>Mn(2+)</name>
        <dbReference type="ChEBI" id="CHEBI:29035"/>
    </ligand>
</feature>
<dbReference type="SUPFAM" id="SSF51569">
    <property type="entry name" value="Aldolase"/>
    <property type="match status" value="1"/>
</dbReference>
<dbReference type="GO" id="GO:0009073">
    <property type="term" value="P:aromatic amino acid family biosynthetic process"/>
    <property type="evidence" value="ECO:0007669"/>
    <property type="project" value="UniProtKB-KW"/>
</dbReference>
<evidence type="ECO:0000313" key="10">
    <source>
        <dbReference type="Proteomes" id="UP000239899"/>
    </source>
</evidence>
<comment type="catalytic activity">
    <reaction evidence="5 7">
        <text>D-erythrose 4-phosphate + phosphoenolpyruvate + H2O = 7-phospho-2-dehydro-3-deoxy-D-arabino-heptonate + phosphate</text>
        <dbReference type="Rhea" id="RHEA:14717"/>
        <dbReference type="ChEBI" id="CHEBI:15377"/>
        <dbReference type="ChEBI" id="CHEBI:16897"/>
        <dbReference type="ChEBI" id="CHEBI:43474"/>
        <dbReference type="ChEBI" id="CHEBI:58394"/>
        <dbReference type="ChEBI" id="CHEBI:58702"/>
        <dbReference type="EC" id="2.5.1.54"/>
    </reaction>
</comment>
<keyword evidence="3 7" id="KW-0808">Transferase</keyword>
<feature type="binding site" evidence="6">
    <location>
        <position position="406"/>
    </location>
    <ligand>
        <name>Mn(2+)</name>
        <dbReference type="ChEBI" id="CHEBI:29035"/>
    </ligand>
</feature>
<evidence type="ECO:0000256" key="4">
    <source>
        <dbReference type="ARBA" id="ARBA00023141"/>
    </source>
</evidence>
<keyword evidence="4 7" id="KW-0057">Aromatic amino acid biosynthesis</keyword>
<dbReference type="GO" id="GO:0003849">
    <property type="term" value="F:3-deoxy-7-phosphoheptulonate synthase activity"/>
    <property type="evidence" value="ECO:0007669"/>
    <property type="project" value="UniProtKB-EC"/>
</dbReference>
<dbReference type="InterPro" id="IPR013785">
    <property type="entry name" value="Aldolase_TIM"/>
</dbReference>
<feature type="binding site" evidence="6">
    <location>
        <begin position="320"/>
        <end position="321"/>
    </location>
    <ligand>
        <name>phosphoenolpyruvate</name>
        <dbReference type="ChEBI" id="CHEBI:58702"/>
    </ligand>
</feature>
<evidence type="ECO:0000256" key="7">
    <source>
        <dbReference type="RuleBase" id="RU363071"/>
    </source>
</evidence>
<dbReference type="Gene3D" id="3.20.20.70">
    <property type="entry name" value="Aldolase class I"/>
    <property type="match status" value="1"/>
</dbReference>
<name>A0A2P6TZV2_CHLSO</name>
<feature type="binding site" evidence="6">
    <location>
        <position position="447"/>
    </location>
    <ligand>
        <name>Mn(2+)</name>
        <dbReference type="ChEBI" id="CHEBI:29035"/>
    </ligand>
</feature>
<dbReference type="GO" id="GO:0009507">
    <property type="term" value="C:chloroplast"/>
    <property type="evidence" value="ECO:0007669"/>
    <property type="project" value="UniProtKB-SubCell"/>
</dbReference>
<dbReference type="NCBIfam" id="TIGR01358">
    <property type="entry name" value="DAHP_synth_II"/>
    <property type="match status" value="1"/>
</dbReference>
<comment type="similarity">
    <text evidence="2 7">Belongs to the class-II DAHP synthase family.</text>
</comment>
<keyword evidence="6" id="KW-0464">Manganese</keyword>
<evidence type="ECO:0000256" key="1">
    <source>
        <dbReference type="ARBA" id="ARBA00004688"/>
    </source>
</evidence>
<evidence type="ECO:0000256" key="8">
    <source>
        <dbReference type="SAM" id="MobiDB-lite"/>
    </source>
</evidence>
<dbReference type="GO" id="GO:0008652">
    <property type="term" value="P:amino acid biosynthetic process"/>
    <property type="evidence" value="ECO:0007669"/>
    <property type="project" value="UniProtKB-KW"/>
</dbReference>
<keyword evidence="7" id="KW-0809">Transit peptide</keyword>
<dbReference type="EC" id="2.5.1.54" evidence="7"/>
<evidence type="ECO:0000256" key="6">
    <source>
        <dbReference type="PIRSR" id="PIRSR602480-1"/>
    </source>
</evidence>
<keyword evidence="7" id="KW-0934">Plastid</keyword>
<reference evidence="9 10" key="1">
    <citation type="journal article" date="2018" name="Plant J.">
        <title>Genome sequences of Chlorella sorokiniana UTEX 1602 and Micractinium conductrix SAG 241.80: implications to maltose excretion by a green alga.</title>
        <authorList>
            <person name="Arriola M.B."/>
            <person name="Velmurugan N."/>
            <person name="Zhang Y."/>
            <person name="Plunkett M.H."/>
            <person name="Hondzo H."/>
            <person name="Barney B.M."/>
        </authorList>
    </citation>
    <scope>NUCLEOTIDE SEQUENCE [LARGE SCALE GENOMIC DNA]</scope>
    <source>
        <strain evidence="10">UTEX 1602</strain>
    </source>
</reference>
<feature type="region of interest" description="Disordered" evidence="8">
    <location>
        <begin position="1440"/>
        <end position="1479"/>
    </location>
</feature>
<evidence type="ECO:0000313" key="9">
    <source>
        <dbReference type="EMBL" id="PRW59592.1"/>
    </source>
</evidence>
<dbReference type="InterPro" id="IPR002480">
    <property type="entry name" value="DAHP_synth_2"/>
</dbReference>